<comment type="caution">
    <text evidence="1">The sequence shown here is derived from an EMBL/GenBank/DDBJ whole genome shotgun (WGS) entry which is preliminary data.</text>
</comment>
<sequence>MARRDWPAPWCCMLPTLNKPSFAIKLNQNGLNPLHLALLNENKETALSLFTVNNDCPECIHDVTNRNDTALHLAARPGKLKAFQVLLPCLWSREYD</sequence>
<organism evidence="1 2">
    <name type="scientific">Gossypium arboreum</name>
    <name type="common">Tree cotton</name>
    <name type="synonym">Gossypium nanking</name>
    <dbReference type="NCBI Taxonomy" id="29729"/>
    <lineage>
        <taxon>Eukaryota</taxon>
        <taxon>Viridiplantae</taxon>
        <taxon>Streptophyta</taxon>
        <taxon>Embryophyta</taxon>
        <taxon>Tracheophyta</taxon>
        <taxon>Spermatophyta</taxon>
        <taxon>Magnoliopsida</taxon>
        <taxon>eudicotyledons</taxon>
        <taxon>Gunneridae</taxon>
        <taxon>Pentapetalae</taxon>
        <taxon>rosids</taxon>
        <taxon>malvids</taxon>
        <taxon>Malvales</taxon>
        <taxon>Malvaceae</taxon>
        <taxon>Malvoideae</taxon>
        <taxon>Gossypium</taxon>
    </lineage>
</organism>
<proteinExistence type="predicted"/>
<protein>
    <submittedName>
        <fullName evidence="1">Uncharacterized protein</fullName>
    </submittedName>
</protein>
<name>A0ABR0NK56_GOSAR</name>
<dbReference type="Proteomes" id="UP001358586">
    <property type="component" value="Chromosome 10"/>
</dbReference>
<dbReference type="InterPro" id="IPR036770">
    <property type="entry name" value="Ankyrin_rpt-contain_sf"/>
</dbReference>
<dbReference type="SUPFAM" id="SSF48403">
    <property type="entry name" value="Ankyrin repeat"/>
    <property type="match status" value="1"/>
</dbReference>
<evidence type="ECO:0000313" key="1">
    <source>
        <dbReference type="EMBL" id="KAK5795265.1"/>
    </source>
</evidence>
<dbReference type="InterPro" id="IPR002110">
    <property type="entry name" value="Ankyrin_rpt"/>
</dbReference>
<dbReference type="PANTHER" id="PTHR24128">
    <property type="entry name" value="HOMEOBOX PROTEIN WARIAI"/>
    <property type="match status" value="1"/>
</dbReference>
<dbReference type="Gene3D" id="1.25.40.20">
    <property type="entry name" value="Ankyrin repeat-containing domain"/>
    <property type="match status" value="1"/>
</dbReference>
<gene>
    <name evidence="1" type="ORF">PVK06_036523</name>
</gene>
<accession>A0ABR0NK56</accession>
<reference evidence="1 2" key="1">
    <citation type="submission" date="2023-03" db="EMBL/GenBank/DDBJ databases">
        <title>WGS of Gossypium arboreum.</title>
        <authorList>
            <person name="Yu D."/>
        </authorList>
    </citation>
    <scope>NUCLEOTIDE SEQUENCE [LARGE SCALE GENOMIC DNA]</scope>
    <source>
        <tissue evidence="1">Leaf</tissue>
    </source>
</reference>
<evidence type="ECO:0000313" key="2">
    <source>
        <dbReference type="Proteomes" id="UP001358586"/>
    </source>
</evidence>
<dbReference type="Pfam" id="PF12796">
    <property type="entry name" value="Ank_2"/>
    <property type="match status" value="1"/>
</dbReference>
<dbReference type="PANTHER" id="PTHR24128:SF46">
    <property type="entry name" value="ALPHA-LATROTOXIN-LHE1A-LIKE ISOFORM X1"/>
    <property type="match status" value="1"/>
</dbReference>
<keyword evidence="2" id="KW-1185">Reference proteome</keyword>
<dbReference type="EMBL" id="JARKNE010000010">
    <property type="protein sequence ID" value="KAK5795265.1"/>
    <property type="molecule type" value="Genomic_DNA"/>
</dbReference>